<dbReference type="SMART" id="SM00184">
    <property type="entry name" value="RING"/>
    <property type="match status" value="1"/>
</dbReference>
<reference evidence="4 5" key="1">
    <citation type="submission" date="2019-07" db="EMBL/GenBank/DDBJ databases">
        <title>Genomics analysis of Aphanomyces spp. identifies a new class of oomycete effector associated with host adaptation.</title>
        <authorList>
            <person name="Gaulin E."/>
        </authorList>
    </citation>
    <scope>NUCLEOTIDE SEQUENCE [LARGE SCALE GENOMIC DNA]</scope>
    <source>
        <strain evidence="4 5">ATCC 201684</strain>
    </source>
</reference>
<protein>
    <recommendedName>
        <fullName evidence="3">RING-type domain-containing protein</fullName>
    </recommendedName>
</protein>
<comment type="caution">
    <text evidence="4">The sequence shown here is derived from an EMBL/GenBank/DDBJ whole genome shotgun (WGS) entry which is preliminary data.</text>
</comment>
<feature type="compositionally biased region" description="Basic and acidic residues" evidence="2">
    <location>
        <begin position="231"/>
        <end position="250"/>
    </location>
</feature>
<dbReference type="GO" id="GO:0006511">
    <property type="term" value="P:ubiquitin-dependent protein catabolic process"/>
    <property type="evidence" value="ECO:0007669"/>
    <property type="project" value="TreeGrafter"/>
</dbReference>
<keyword evidence="1" id="KW-0479">Metal-binding</keyword>
<dbReference type="PANTHER" id="PTHR22765">
    <property type="entry name" value="RING FINGER AND PROTEASE ASSOCIATED DOMAIN-CONTAINING"/>
    <property type="match status" value="1"/>
</dbReference>
<dbReference type="InterPro" id="IPR013083">
    <property type="entry name" value="Znf_RING/FYVE/PHD"/>
</dbReference>
<gene>
    <name evidence="4" type="ORF">Ae201684_010470</name>
</gene>
<dbReference type="SUPFAM" id="SSF57850">
    <property type="entry name" value="RING/U-box"/>
    <property type="match status" value="1"/>
</dbReference>
<dbReference type="PROSITE" id="PS50089">
    <property type="entry name" value="ZF_RING_2"/>
    <property type="match status" value="1"/>
</dbReference>
<feature type="region of interest" description="Disordered" evidence="2">
    <location>
        <begin position="231"/>
        <end position="260"/>
    </location>
</feature>
<dbReference type="Gene3D" id="3.30.40.10">
    <property type="entry name" value="Zinc/RING finger domain, C3HC4 (zinc finger)"/>
    <property type="match status" value="1"/>
</dbReference>
<feature type="domain" description="RING-type" evidence="3">
    <location>
        <begin position="184"/>
        <end position="225"/>
    </location>
</feature>
<proteinExistence type="predicted"/>
<evidence type="ECO:0000259" key="3">
    <source>
        <dbReference type="PROSITE" id="PS50089"/>
    </source>
</evidence>
<keyword evidence="1" id="KW-0862">Zinc</keyword>
<organism evidence="4 5">
    <name type="scientific">Aphanomyces euteiches</name>
    <dbReference type="NCBI Taxonomy" id="100861"/>
    <lineage>
        <taxon>Eukaryota</taxon>
        <taxon>Sar</taxon>
        <taxon>Stramenopiles</taxon>
        <taxon>Oomycota</taxon>
        <taxon>Saprolegniomycetes</taxon>
        <taxon>Saprolegniales</taxon>
        <taxon>Verrucalvaceae</taxon>
        <taxon>Aphanomyces</taxon>
    </lineage>
</organism>
<sequence length="330" mass="36285">MTASTEEPFDRLGFCIDQSNSTIRHSDRPSTNQNRACIFGAMDFYVAFLRSITFPFLSAISNAGFSHGGSGGFPILPLRGLRPAAIQLARPPTPPAMVFVRFNEMASHEGMLNLMLHQALASVLEAENGLSSALHDLFMASLNLDPFNLPSASSSPRTSTAFLIKLEDKWWSQLPPDASCNTDCSICLSDFAPSDVVVNLPCHHTFHSECALPWLREHNVCPTCRFELPADKPDEVDSTRDAPEEPRAAEPVETLPGTPVDDDPQEALLEAEATALVADDDMEELVDEILDEMMEIEATSVVEQVQGQRRRSARDLDHFLDEAIAKDSVE</sequence>
<keyword evidence="5" id="KW-1185">Reference proteome</keyword>
<evidence type="ECO:0000256" key="2">
    <source>
        <dbReference type="SAM" id="MobiDB-lite"/>
    </source>
</evidence>
<dbReference type="CDD" id="cd16454">
    <property type="entry name" value="RING-H2_PA-TM-RING"/>
    <property type="match status" value="1"/>
</dbReference>
<dbReference type="InterPro" id="IPR051826">
    <property type="entry name" value="E3_ubiquitin-ligase_domain"/>
</dbReference>
<evidence type="ECO:0000256" key="1">
    <source>
        <dbReference type="PROSITE-ProRule" id="PRU00175"/>
    </source>
</evidence>
<dbReference type="PANTHER" id="PTHR22765:SF272">
    <property type="entry name" value="E3 UBIQUITIN-PROTEIN LIGASE PRAJA-2"/>
    <property type="match status" value="1"/>
</dbReference>
<dbReference type="Pfam" id="PF13639">
    <property type="entry name" value="zf-RING_2"/>
    <property type="match status" value="1"/>
</dbReference>
<dbReference type="GO" id="GO:0008270">
    <property type="term" value="F:zinc ion binding"/>
    <property type="evidence" value="ECO:0007669"/>
    <property type="project" value="UniProtKB-KW"/>
</dbReference>
<dbReference type="InterPro" id="IPR001841">
    <property type="entry name" value="Znf_RING"/>
</dbReference>
<evidence type="ECO:0000313" key="5">
    <source>
        <dbReference type="Proteomes" id="UP000481153"/>
    </source>
</evidence>
<dbReference type="EMBL" id="VJMJ01000132">
    <property type="protein sequence ID" value="KAF0732481.1"/>
    <property type="molecule type" value="Genomic_DNA"/>
</dbReference>
<accession>A0A6G0WY26</accession>
<keyword evidence="1" id="KW-0863">Zinc-finger</keyword>
<dbReference type="AlphaFoldDB" id="A0A6G0WY26"/>
<dbReference type="VEuPathDB" id="FungiDB:AeMF1_016373"/>
<name>A0A6G0WY26_9STRA</name>
<dbReference type="Proteomes" id="UP000481153">
    <property type="component" value="Unassembled WGS sequence"/>
</dbReference>
<evidence type="ECO:0000313" key="4">
    <source>
        <dbReference type="EMBL" id="KAF0732481.1"/>
    </source>
</evidence>
<dbReference type="GO" id="GO:0061630">
    <property type="term" value="F:ubiquitin protein ligase activity"/>
    <property type="evidence" value="ECO:0007669"/>
    <property type="project" value="TreeGrafter"/>
</dbReference>